<dbReference type="GO" id="GO:0008270">
    <property type="term" value="F:zinc ion binding"/>
    <property type="evidence" value="ECO:0007669"/>
    <property type="project" value="UniProtKB-KW"/>
</dbReference>
<evidence type="ECO:0000256" key="8">
    <source>
        <dbReference type="ARBA" id="ARBA00037539"/>
    </source>
</evidence>
<feature type="compositionally biased region" description="Polar residues" evidence="10">
    <location>
        <begin position="83"/>
        <end position="93"/>
    </location>
</feature>
<dbReference type="CDD" id="cd00202">
    <property type="entry name" value="ZnF_GATA"/>
    <property type="match status" value="1"/>
</dbReference>
<evidence type="ECO:0000256" key="6">
    <source>
        <dbReference type="ARBA" id="ARBA00023163"/>
    </source>
</evidence>
<gene>
    <name evidence="12" type="ORF">RJ639_029716</name>
</gene>
<dbReference type="InterPro" id="IPR000679">
    <property type="entry name" value="Znf_GATA"/>
</dbReference>
<accession>A0AA89BM97</accession>
<reference evidence="12" key="1">
    <citation type="submission" date="2022-12" db="EMBL/GenBank/DDBJ databases">
        <title>Draft genome assemblies for two species of Escallonia (Escalloniales).</title>
        <authorList>
            <person name="Chanderbali A."/>
            <person name="Dervinis C."/>
            <person name="Anghel I."/>
            <person name="Soltis D."/>
            <person name="Soltis P."/>
            <person name="Zapata F."/>
        </authorList>
    </citation>
    <scope>NUCLEOTIDE SEQUENCE</scope>
    <source>
        <strain evidence="12">UCBG64.0493</strain>
        <tissue evidence="12">Leaf</tissue>
    </source>
</reference>
<dbReference type="EMBL" id="JAVXUP010000139">
    <property type="protein sequence ID" value="KAK3036751.1"/>
    <property type="molecule type" value="Genomic_DNA"/>
</dbReference>
<evidence type="ECO:0000259" key="11">
    <source>
        <dbReference type="PROSITE" id="PS50114"/>
    </source>
</evidence>
<comment type="function">
    <text evidence="8">Transcriptional regulator that specifically binds 5'-GATA-3' or 5'-GAT-3' motifs within gene promoters.</text>
</comment>
<name>A0AA89BM97_9ASTE</name>
<evidence type="ECO:0000256" key="2">
    <source>
        <dbReference type="ARBA" id="ARBA00022771"/>
    </source>
</evidence>
<evidence type="ECO:0000256" key="3">
    <source>
        <dbReference type="ARBA" id="ARBA00022833"/>
    </source>
</evidence>
<keyword evidence="4" id="KW-0805">Transcription regulation</keyword>
<dbReference type="Pfam" id="PF00320">
    <property type="entry name" value="GATA"/>
    <property type="match status" value="1"/>
</dbReference>
<keyword evidence="1" id="KW-0479">Metal-binding</keyword>
<keyword evidence="6" id="KW-0804">Transcription</keyword>
<sequence>MNRTQKKPLSEETSENQRSCSDCKTAKTPLWRIGPAGPKTLCNACGIRFRKNRKTVTGLKKEPEEMKKEKFTKEKQIKEEKPSVTTNKGSRNGSVDEGDDGDLREVKVRLMALGKEVVLLKGQRSQVKRQRSGRRMGEMEEAASLLMALSGSSVFA</sequence>
<evidence type="ECO:0000313" key="12">
    <source>
        <dbReference type="EMBL" id="KAK3036751.1"/>
    </source>
</evidence>
<dbReference type="PANTHER" id="PTHR47172:SF9">
    <property type="entry name" value="GATA TRANSCRIPTION FACTOR 23"/>
    <property type="match status" value="1"/>
</dbReference>
<keyword evidence="5" id="KW-0238">DNA-binding</keyword>
<proteinExistence type="inferred from homology"/>
<dbReference type="GO" id="GO:0043565">
    <property type="term" value="F:sequence-specific DNA binding"/>
    <property type="evidence" value="ECO:0007669"/>
    <property type="project" value="InterPro"/>
</dbReference>
<keyword evidence="3" id="KW-0862">Zinc</keyword>
<dbReference type="SUPFAM" id="SSF57716">
    <property type="entry name" value="Glucocorticoid receptor-like (DNA-binding domain)"/>
    <property type="match status" value="1"/>
</dbReference>
<organism evidence="12 13">
    <name type="scientific">Escallonia herrerae</name>
    <dbReference type="NCBI Taxonomy" id="1293975"/>
    <lineage>
        <taxon>Eukaryota</taxon>
        <taxon>Viridiplantae</taxon>
        <taxon>Streptophyta</taxon>
        <taxon>Embryophyta</taxon>
        <taxon>Tracheophyta</taxon>
        <taxon>Spermatophyta</taxon>
        <taxon>Magnoliopsida</taxon>
        <taxon>eudicotyledons</taxon>
        <taxon>Gunneridae</taxon>
        <taxon>Pentapetalae</taxon>
        <taxon>asterids</taxon>
        <taxon>campanulids</taxon>
        <taxon>Escalloniales</taxon>
        <taxon>Escalloniaceae</taxon>
        <taxon>Escallonia</taxon>
    </lineage>
</organism>
<evidence type="ECO:0000256" key="9">
    <source>
        <dbReference type="PROSITE-ProRule" id="PRU00094"/>
    </source>
</evidence>
<dbReference type="Proteomes" id="UP001188597">
    <property type="component" value="Unassembled WGS sequence"/>
</dbReference>
<dbReference type="Gene3D" id="3.30.50.10">
    <property type="entry name" value="Erythroid Transcription Factor GATA-1, subunit A"/>
    <property type="match status" value="1"/>
</dbReference>
<keyword evidence="2 9" id="KW-0863">Zinc-finger</keyword>
<evidence type="ECO:0000313" key="13">
    <source>
        <dbReference type="Proteomes" id="UP001188597"/>
    </source>
</evidence>
<feature type="compositionally biased region" description="Basic and acidic residues" evidence="10">
    <location>
        <begin position="59"/>
        <end position="82"/>
    </location>
</feature>
<feature type="region of interest" description="Disordered" evidence="10">
    <location>
        <begin position="1"/>
        <end position="22"/>
    </location>
</feature>
<comment type="similarity">
    <text evidence="7">Belongs to the type IV zinc-finger family. Class B subfamily.</text>
</comment>
<dbReference type="PANTHER" id="PTHR47172">
    <property type="entry name" value="OS01G0976800 PROTEIN"/>
    <property type="match status" value="1"/>
</dbReference>
<comment type="caution">
    <text evidence="12">The sequence shown here is derived from an EMBL/GenBank/DDBJ whole genome shotgun (WGS) entry which is preliminary data.</text>
</comment>
<evidence type="ECO:0000256" key="4">
    <source>
        <dbReference type="ARBA" id="ARBA00023015"/>
    </source>
</evidence>
<dbReference type="AlphaFoldDB" id="A0AA89BM97"/>
<evidence type="ECO:0000256" key="10">
    <source>
        <dbReference type="SAM" id="MobiDB-lite"/>
    </source>
</evidence>
<keyword evidence="13" id="KW-1185">Reference proteome</keyword>
<dbReference type="GO" id="GO:0006355">
    <property type="term" value="P:regulation of DNA-templated transcription"/>
    <property type="evidence" value="ECO:0007669"/>
    <property type="project" value="InterPro"/>
</dbReference>
<evidence type="ECO:0000256" key="1">
    <source>
        <dbReference type="ARBA" id="ARBA00022723"/>
    </source>
</evidence>
<dbReference type="InterPro" id="IPR013088">
    <property type="entry name" value="Znf_NHR/GATA"/>
</dbReference>
<feature type="domain" description="GATA-type" evidence="11">
    <location>
        <begin position="14"/>
        <end position="52"/>
    </location>
</feature>
<feature type="region of interest" description="Disordered" evidence="10">
    <location>
        <begin position="54"/>
        <end position="103"/>
    </location>
</feature>
<protein>
    <recommendedName>
        <fullName evidence="11">GATA-type domain-containing protein</fullName>
    </recommendedName>
</protein>
<dbReference type="SMART" id="SM00401">
    <property type="entry name" value="ZnF_GATA"/>
    <property type="match status" value="1"/>
</dbReference>
<evidence type="ECO:0000256" key="5">
    <source>
        <dbReference type="ARBA" id="ARBA00023125"/>
    </source>
</evidence>
<evidence type="ECO:0000256" key="7">
    <source>
        <dbReference type="ARBA" id="ARBA00024019"/>
    </source>
</evidence>
<dbReference type="PROSITE" id="PS50114">
    <property type="entry name" value="GATA_ZN_FINGER_2"/>
    <property type="match status" value="1"/>
</dbReference>